<dbReference type="Gene3D" id="3.30.1360.120">
    <property type="entry name" value="Probable tRNA modification gtpase trme, domain 1"/>
    <property type="match status" value="1"/>
</dbReference>
<dbReference type="Proteomes" id="UP000030982">
    <property type="component" value="Unassembled WGS sequence"/>
</dbReference>
<dbReference type="AlphaFoldDB" id="A0A0B2ABM6"/>
<dbReference type="InterPro" id="IPR027266">
    <property type="entry name" value="TrmE/GcvT-like"/>
</dbReference>
<evidence type="ECO:0000313" key="1">
    <source>
        <dbReference type="EMBL" id="KHL00970.1"/>
    </source>
</evidence>
<dbReference type="STRING" id="1338436.LK10_18290"/>
<comment type="caution">
    <text evidence="1">The sequence shown here is derived from an EMBL/GenBank/DDBJ whole genome shotgun (WGS) entry which is preliminary data.</text>
</comment>
<dbReference type="Pfam" id="PF04268">
    <property type="entry name" value="SoxG"/>
    <property type="match status" value="1"/>
</dbReference>
<organism evidence="1 2">
    <name type="scientific">Sinomonas humi</name>
    <dbReference type="NCBI Taxonomy" id="1338436"/>
    <lineage>
        <taxon>Bacteria</taxon>
        <taxon>Bacillati</taxon>
        <taxon>Actinomycetota</taxon>
        <taxon>Actinomycetes</taxon>
        <taxon>Micrococcales</taxon>
        <taxon>Micrococcaceae</taxon>
        <taxon>Sinomonas</taxon>
    </lineage>
</organism>
<dbReference type="EMBL" id="JTDL01000146">
    <property type="protein sequence ID" value="KHL00970.1"/>
    <property type="molecule type" value="Genomic_DNA"/>
</dbReference>
<protein>
    <submittedName>
        <fullName evidence="1">Sarcosine oxidase subunit gamma</fullName>
    </submittedName>
</protein>
<keyword evidence="2" id="KW-1185">Reference proteome</keyword>
<gene>
    <name evidence="1" type="ORF">LK10_18290</name>
</gene>
<reference evidence="1 2" key="1">
    <citation type="submission" date="2014-09" db="EMBL/GenBank/DDBJ databases">
        <title>Genome sequence of Sinomonas sp. MUSC 117.</title>
        <authorList>
            <person name="Lee L.-H."/>
        </authorList>
    </citation>
    <scope>NUCLEOTIDE SEQUENCE [LARGE SCALE GENOMIC DNA]</scope>
    <source>
        <strain evidence="1 2">MUSC 117</strain>
    </source>
</reference>
<name>A0A0B2ABM6_9MICC</name>
<dbReference type="InterPro" id="IPR007375">
    <property type="entry name" value="SoxG"/>
</dbReference>
<accession>A0A0B2ABM6</accession>
<dbReference type="Gene3D" id="3.30.70.1520">
    <property type="entry name" value="Heterotetrameric sarcosine oxidase"/>
    <property type="match status" value="1"/>
</dbReference>
<sequence length="210" mass="22230">MTEQRATELRRSPAEHLAAQFAAAEVTGPHSLALREVPFRTMVGLRVVPGTDAARRVEELLGTPLPGRCGGVAICLGNSVAAGSSVLWLGPDEFLVVSPLGSTVGPAEATARLVEALGTDPGSAVDLSANRTTFELAGKAARDVLEKGCALDLHPRAFAVGSAYVTQLGPVPVLLWKTGSETWEIFPRASFADYLGRWLLDAMREFHGAR</sequence>
<dbReference type="SUPFAM" id="SSF103025">
    <property type="entry name" value="Folate-binding domain"/>
    <property type="match status" value="1"/>
</dbReference>
<evidence type="ECO:0000313" key="2">
    <source>
        <dbReference type="Proteomes" id="UP000030982"/>
    </source>
</evidence>
<proteinExistence type="predicted"/>